<dbReference type="GO" id="GO:0005829">
    <property type="term" value="C:cytosol"/>
    <property type="evidence" value="ECO:0007669"/>
    <property type="project" value="TreeGrafter"/>
</dbReference>
<dbReference type="Proteomes" id="UP000316921">
    <property type="component" value="Chromosome"/>
</dbReference>
<evidence type="ECO:0000256" key="1">
    <source>
        <dbReference type="ARBA" id="ARBA00023002"/>
    </source>
</evidence>
<evidence type="ECO:0000313" key="4">
    <source>
        <dbReference type="Proteomes" id="UP000316921"/>
    </source>
</evidence>
<dbReference type="EMBL" id="CP036287">
    <property type="protein sequence ID" value="QDU68009.1"/>
    <property type="molecule type" value="Genomic_DNA"/>
</dbReference>
<gene>
    <name evidence="3" type="primary">yhdN_2</name>
    <name evidence="3" type="ORF">Pla133_31000</name>
</gene>
<dbReference type="InterPro" id="IPR050523">
    <property type="entry name" value="AKR_Detox_Biosynth"/>
</dbReference>
<keyword evidence="1 3" id="KW-0560">Oxidoreductase</keyword>
<feature type="domain" description="NADP-dependent oxidoreductase" evidence="2">
    <location>
        <begin position="16"/>
        <end position="328"/>
    </location>
</feature>
<dbReference type="Pfam" id="PF00248">
    <property type="entry name" value="Aldo_ket_red"/>
    <property type="match status" value="1"/>
</dbReference>
<dbReference type="InterPro" id="IPR023210">
    <property type="entry name" value="NADP_OxRdtase_dom"/>
</dbReference>
<dbReference type="PANTHER" id="PTHR43364:SF4">
    <property type="entry name" value="NAD(P)-LINKED OXIDOREDUCTASE SUPERFAMILY PROTEIN"/>
    <property type="match status" value="1"/>
</dbReference>
<reference evidence="3 4" key="1">
    <citation type="submission" date="2019-02" db="EMBL/GenBank/DDBJ databases">
        <title>Deep-cultivation of Planctomycetes and their phenomic and genomic characterization uncovers novel biology.</title>
        <authorList>
            <person name="Wiegand S."/>
            <person name="Jogler M."/>
            <person name="Boedeker C."/>
            <person name="Pinto D."/>
            <person name="Vollmers J."/>
            <person name="Rivas-Marin E."/>
            <person name="Kohn T."/>
            <person name="Peeters S.H."/>
            <person name="Heuer A."/>
            <person name="Rast P."/>
            <person name="Oberbeckmann S."/>
            <person name="Bunk B."/>
            <person name="Jeske O."/>
            <person name="Meyerdierks A."/>
            <person name="Storesund J.E."/>
            <person name="Kallscheuer N."/>
            <person name="Luecker S."/>
            <person name="Lage O.M."/>
            <person name="Pohl T."/>
            <person name="Merkel B.J."/>
            <person name="Hornburger P."/>
            <person name="Mueller R.-W."/>
            <person name="Bruemmer F."/>
            <person name="Labrenz M."/>
            <person name="Spormann A.M."/>
            <person name="Op den Camp H."/>
            <person name="Overmann J."/>
            <person name="Amann R."/>
            <person name="Jetten M.S.M."/>
            <person name="Mascher T."/>
            <person name="Medema M.H."/>
            <person name="Devos D.P."/>
            <person name="Kaster A.-K."/>
            <person name="Ovreas L."/>
            <person name="Rohde M."/>
            <person name="Galperin M.Y."/>
            <person name="Jogler C."/>
        </authorList>
    </citation>
    <scope>NUCLEOTIDE SEQUENCE [LARGE SCALE GENOMIC DNA]</scope>
    <source>
        <strain evidence="3 4">Pla133</strain>
    </source>
</reference>
<sequence length="339" mass="36522">MKKRILGSTDLEVPVITVGAWAIGGWQWGDADDAESLAALRAAYDAGMTAVDTAPIYGFGRSERVVAQSLVGRDDVVVMTKCGLVWDDPAERGQLAFEGAGEGGKRVKVYKNSRPDSVKRECEQSLKRLGVDHIHLFQVHWNDPTTPVAETMGALAELRDAGKIGAIGVSNYWPAVLDQAQAALAAKGVPLASNQPRYNLVHRDAEREVLPWCRERGVGVLAYSPLEQGLLTGKAREDREFPPGDQRAGRASFRPENRAAINGVLDDVVAPIAERHDATLAQTCLAWTIAQPGITTVLAGLRKAAQADENARAGALELGDDELDAIDRAFAALDLDLRE</sequence>
<dbReference type="Gene3D" id="3.20.20.100">
    <property type="entry name" value="NADP-dependent oxidoreductase domain"/>
    <property type="match status" value="1"/>
</dbReference>
<accession>A0A518BLZ6</accession>
<protein>
    <submittedName>
        <fullName evidence="3">General stress protein 69</fullName>
        <ecNumber evidence="3">1.1.1.-</ecNumber>
    </submittedName>
</protein>
<dbReference type="KEGG" id="pbap:Pla133_31000"/>
<dbReference type="PANTHER" id="PTHR43364">
    <property type="entry name" value="NADH-SPECIFIC METHYLGLYOXAL REDUCTASE-RELATED"/>
    <property type="match status" value="1"/>
</dbReference>
<dbReference type="GO" id="GO:0016491">
    <property type="term" value="F:oxidoreductase activity"/>
    <property type="evidence" value="ECO:0007669"/>
    <property type="project" value="UniProtKB-KW"/>
</dbReference>
<organism evidence="3 4">
    <name type="scientific">Engelhardtia mirabilis</name>
    <dbReference type="NCBI Taxonomy" id="2528011"/>
    <lineage>
        <taxon>Bacteria</taxon>
        <taxon>Pseudomonadati</taxon>
        <taxon>Planctomycetota</taxon>
        <taxon>Planctomycetia</taxon>
        <taxon>Planctomycetia incertae sedis</taxon>
        <taxon>Engelhardtia</taxon>
    </lineage>
</organism>
<dbReference type="AlphaFoldDB" id="A0A518BLZ6"/>
<dbReference type="EC" id="1.1.1.-" evidence="3"/>
<dbReference type="SUPFAM" id="SSF51430">
    <property type="entry name" value="NAD(P)-linked oxidoreductase"/>
    <property type="match status" value="1"/>
</dbReference>
<evidence type="ECO:0000259" key="2">
    <source>
        <dbReference type="Pfam" id="PF00248"/>
    </source>
</evidence>
<dbReference type="InterPro" id="IPR036812">
    <property type="entry name" value="NAD(P)_OxRdtase_dom_sf"/>
</dbReference>
<proteinExistence type="predicted"/>
<name>A0A518BLZ6_9BACT</name>
<evidence type="ECO:0000313" key="3">
    <source>
        <dbReference type="EMBL" id="QDU68009.1"/>
    </source>
</evidence>
<dbReference type="RefSeq" id="WP_145066659.1">
    <property type="nucleotide sequence ID" value="NZ_CP036287.1"/>
</dbReference>
<keyword evidence="4" id="KW-1185">Reference proteome</keyword>